<dbReference type="Proteomes" id="UP001213799">
    <property type="component" value="Unassembled WGS sequence"/>
</dbReference>
<dbReference type="EMBL" id="JAQJAE010000003">
    <property type="protein sequence ID" value="KAJ5604130.1"/>
    <property type="molecule type" value="Genomic_DNA"/>
</dbReference>
<protein>
    <submittedName>
        <fullName evidence="1">Uncharacterized protein</fullName>
    </submittedName>
</protein>
<evidence type="ECO:0000313" key="2">
    <source>
        <dbReference type="Proteomes" id="UP001213799"/>
    </source>
</evidence>
<name>A0AAD6E9H4_9EURO</name>
<keyword evidence="2" id="KW-1185">Reference proteome</keyword>
<comment type="caution">
    <text evidence="1">The sequence shown here is derived from an EMBL/GenBank/DDBJ whole genome shotgun (WGS) entry which is preliminary data.</text>
</comment>
<reference evidence="1" key="1">
    <citation type="journal article" date="2023" name="IMA Fungus">
        <title>Comparative genomic study of the Penicillium genus elucidates a diverse pangenome and 15 lateral gene transfer events.</title>
        <authorList>
            <person name="Petersen C."/>
            <person name="Sorensen T."/>
            <person name="Nielsen M.R."/>
            <person name="Sondergaard T.E."/>
            <person name="Sorensen J.L."/>
            <person name="Fitzpatrick D.A."/>
            <person name="Frisvad J.C."/>
            <person name="Nielsen K.L."/>
        </authorList>
    </citation>
    <scope>NUCLEOTIDE SEQUENCE</scope>
    <source>
        <strain evidence="1">IBT 12815</strain>
    </source>
</reference>
<evidence type="ECO:0000313" key="1">
    <source>
        <dbReference type="EMBL" id="KAJ5604130.1"/>
    </source>
</evidence>
<dbReference type="AlphaFoldDB" id="A0AAD6E9H4"/>
<sequence length="132" mass="15083">MYGAPPRDQGFDVTIRVTGFAPIISRTIQEIENIDREIPEDREQEPPFPIRLRNEVDNLERQLVHSLPNTSLPVHHLHGIDIETVVDNLSIARHIGAHIFYERGINKECDPRAVVGMDEISVCLDRVEDIKI</sequence>
<proteinExistence type="predicted"/>
<accession>A0AAD6E9H4</accession>
<dbReference type="RefSeq" id="XP_056753928.1">
    <property type="nucleotide sequence ID" value="XM_056898143.1"/>
</dbReference>
<gene>
    <name evidence="1" type="ORF">N7537_007086</name>
</gene>
<dbReference type="GeneID" id="81588385"/>
<organism evidence="1 2">
    <name type="scientific">Penicillium hordei</name>
    <dbReference type="NCBI Taxonomy" id="40994"/>
    <lineage>
        <taxon>Eukaryota</taxon>
        <taxon>Fungi</taxon>
        <taxon>Dikarya</taxon>
        <taxon>Ascomycota</taxon>
        <taxon>Pezizomycotina</taxon>
        <taxon>Eurotiomycetes</taxon>
        <taxon>Eurotiomycetidae</taxon>
        <taxon>Eurotiales</taxon>
        <taxon>Aspergillaceae</taxon>
        <taxon>Penicillium</taxon>
    </lineage>
</organism>
<reference evidence="1" key="2">
    <citation type="submission" date="2023-01" db="EMBL/GenBank/DDBJ databases">
        <authorList>
            <person name="Petersen C."/>
        </authorList>
    </citation>
    <scope>NUCLEOTIDE SEQUENCE</scope>
    <source>
        <strain evidence="1">IBT 12815</strain>
    </source>
</reference>